<proteinExistence type="predicted"/>
<organism evidence="2 3">
    <name type="scientific">Proteobacteria bacterium 228</name>
    <dbReference type="NCBI Taxonomy" id="2083153"/>
    <lineage>
        <taxon>Bacteria</taxon>
        <taxon>Pseudomonadati</taxon>
        <taxon>Pseudomonadota</taxon>
    </lineage>
</organism>
<protein>
    <submittedName>
        <fullName evidence="2">Uncharacterized protein</fullName>
    </submittedName>
</protein>
<name>A0A2S5KNA3_9PROT</name>
<evidence type="ECO:0000313" key="2">
    <source>
        <dbReference type="EMBL" id="PPC76220.1"/>
    </source>
</evidence>
<keyword evidence="1" id="KW-1133">Transmembrane helix</keyword>
<evidence type="ECO:0000313" key="3">
    <source>
        <dbReference type="Proteomes" id="UP000238196"/>
    </source>
</evidence>
<accession>A0A2S5KNA3</accession>
<sequence>MTVAMPPEIAMIALLEPILLLAGLILIVTGLLLYGVRTQDWRSLRVFWRPTVAFQAREYFLYKLGITVMVIGLFARLYNHLGFA</sequence>
<dbReference type="Proteomes" id="UP000238196">
    <property type="component" value="Unassembled WGS sequence"/>
</dbReference>
<reference evidence="2 3" key="1">
    <citation type="submission" date="2018-02" db="EMBL/GenBank/DDBJ databases">
        <title>novel marine gammaproteobacteria from coastal saline agro ecosystem.</title>
        <authorList>
            <person name="Krishnan R."/>
            <person name="Ramesh Kumar N."/>
        </authorList>
    </citation>
    <scope>NUCLEOTIDE SEQUENCE [LARGE SCALE GENOMIC DNA]</scope>
    <source>
        <strain evidence="2 3">228</strain>
    </source>
</reference>
<dbReference type="EMBL" id="PRLP01000055">
    <property type="protein sequence ID" value="PPC76220.1"/>
    <property type="molecule type" value="Genomic_DNA"/>
</dbReference>
<gene>
    <name evidence="2" type="ORF">C4K68_16415</name>
</gene>
<comment type="caution">
    <text evidence="2">The sequence shown here is derived from an EMBL/GenBank/DDBJ whole genome shotgun (WGS) entry which is preliminary data.</text>
</comment>
<evidence type="ECO:0000256" key="1">
    <source>
        <dbReference type="SAM" id="Phobius"/>
    </source>
</evidence>
<feature type="transmembrane region" description="Helical" evidence="1">
    <location>
        <begin position="12"/>
        <end position="36"/>
    </location>
</feature>
<keyword evidence="1" id="KW-0472">Membrane</keyword>
<dbReference type="AlphaFoldDB" id="A0A2S5KNA3"/>
<feature type="transmembrane region" description="Helical" evidence="1">
    <location>
        <begin position="59"/>
        <end position="78"/>
    </location>
</feature>
<keyword evidence="1" id="KW-0812">Transmembrane</keyword>